<sequence>MPRRPLSLVGWAAVGTPCHQVPTDTHSMSTQWMDTPTPTKPRVNNRLCPPKCSYAAPHSLAGMEVCVCVCVCVCLCVLVGDGASAHSIVQIEFTGQKFVVSFCHLLC</sequence>
<reference evidence="1" key="1">
    <citation type="submission" date="2021-01" db="EMBL/GenBank/DDBJ databases">
        <authorList>
            <person name="Corre E."/>
            <person name="Pelletier E."/>
            <person name="Niang G."/>
            <person name="Scheremetjew M."/>
            <person name="Finn R."/>
            <person name="Kale V."/>
            <person name="Holt S."/>
            <person name="Cochrane G."/>
            <person name="Meng A."/>
            <person name="Brown T."/>
            <person name="Cohen L."/>
        </authorList>
    </citation>
    <scope>NUCLEOTIDE SEQUENCE</scope>
    <source>
        <strain evidence="1">CCMP1594</strain>
    </source>
</reference>
<name>A0A7S4G4P2_9EUGL</name>
<protein>
    <submittedName>
        <fullName evidence="1">Uncharacterized protein</fullName>
    </submittedName>
</protein>
<organism evidence="1">
    <name type="scientific">Eutreptiella gymnastica</name>
    <dbReference type="NCBI Taxonomy" id="73025"/>
    <lineage>
        <taxon>Eukaryota</taxon>
        <taxon>Discoba</taxon>
        <taxon>Euglenozoa</taxon>
        <taxon>Euglenida</taxon>
        <taxon>Spirocuta</taxon>
        <taxon>Euglenophyceae</taxon>
        <taxon>Eutreptiales</taxon>
        <taxon>Eutreptiaceae</taxon>
        <taxon>Eutreptiella</taxon>
    </lineage>
</organism>
<dbReference type="AlphaFoldDB" id="A0A7S4G4P2"/>
<accession>A0A7S4G4P2</accession>
<gene>
    <name evidence="1" type="ORF">EGYM00163_LOCUS36158</name>
</gene>
<proteinExistence type="predicted"/>
<evidence type="ECO:0000313" key="1">
    <source>
        <dbReference type="EMBL" id="CAE0824915.1"/>
    </source>
</evidence>
<dbReference type="EMBL" id="HBJA01104792">
    <property type="protein sequence ID" value="CAE0824915.1"/>
    <property type="molecule type" value="Transcribed_RNA"/>
</dbReference>